<sequence length="117" mass="13869">MEGPTKEQIEESVKFTKWMEEARKYALEQIERRKQMREFKDGDSDAVNPAHYRVEGIPEAIEIIAHLMTREQLEGFFWGNIIKYAYRYGRKGDKAETAGKIAWYANQLKDLEEEKHK</sequence>
<dbReference type="InterPro" id="IPR021739">
    <property type="entry name" value="SaV-like"/>
</dbReference>
<name>A0A8S5Q828_9CAUD</name>
<evidence type="ECO:0000313" key="1">
    <source>
        <dbReference type="EMBL" id="DAE14652.1"/>
    </source>
</evidence>
<dbReference type="GO" id="GO:0016301">
    <property type="term" value="F:kinase activity"/>
    <property type="evidence" value="ECO:0007669"/>
    <property type="project" value="UniProtKB-KW"/>
</dbReference>
<proteinExistence type="predicted"/>
<accession>A0A8S5Q828</accession>
<protein>
    <submittedName>
        <fullName evidence="1">Nucelotide kinase</fullName>
    </submittedName>
</protein>
<dbReference type="EMBL" id="BK015590">
    <property type="protein sequence ID" value="DAE14652.1"/>
    <property type="molecule type" value="Genomic_DNA"/>
</dbReference>
<organism evidence="1">
    <name type="scientific">Myoviridae sp. ctAca11</name>
    <dbReference type="NCBI Taxonomy" id="2825043"/>
    <lineage>
        <taxon>Viruses</taxon>
        <taxon>Duplodnaviria</taxon>
        <taxon>Heunggongvirae</taxon>
        <taxon>Uroviricota</taxon>
        <taxon>Caudoviricetes</taxon>
    </lineage>
</organism>
<keyword evidence="1" id="KW-0808">Transferase</keyword>
<dbReference type="Pfam" id="PF11753">
    <property type="entry name" value="DUF3310"/>
    <property type="match status" value="1"/>
</dbReference>
<keyword evidence="1" id="KW-0418">Kinase</keyword>
<reference evidence="1" key="1">
    <citation type="journal article" date="2021" name="Proc. Natl. Acad. Sci. U.S.A.">
        <title>A Catalog of Tens of Thousands of Viruses from Human Metagenomes Reveals Hidden Associations with Chronic Diseases.</title>
        <authorList>
            <person name="Tisza M.J."/>
            <person name="Buck C.B."/>
        </authorList>
    </citation>
    <scope>NUCLEOTIDE SEQUENCE</scope>
    <source>
        <strain evidence="1">CtAca11</strain>
    </source>
</reference>